<dbReference type="Pfam" id="PF09339">
    <property type="entry name" value="HTH_IclR"/>
    <property type="match status" value="1"/>
</dbReference>
<feature type="domain" description="HTH iclR-type" evidence="2">
    <location>
        <begin position="23"/>
        <end position="64"/>
    </location>
</feature>
<gene>
    <name evidence="3" type="ordered locus">Celgi_0379</name>
</gene>
<dbReference type="Proteomes" id="UP000000485">
    <property type="component" value="Chromosome"/>
</dbReference>
<name>F8A4T5_CELGA</name>
<dbReference type="GO" id="GO:0003677">
    <property type="term" value="F:DNA binding"/>
    <property type="evidence" value="ECO:0007669"/>
    <property type="project" value="InterPro"/>
</dbReference>
<sequence>MRPTAARQGTLRELNLGLVLREVLDAAGGHRPPPSRADVAAATGLARATVSALVDRLVAGGLLAELEPTPTMRAGRPAVPLAPAGGTLVALGAEVNVDYLAARTLDLTGDVIAETVVPGDHRGSDPAAVLRVLGEVADDVLARSTADAARRVVGTALALPGLVARDAGTLLLAPNLGWREVDVADLLAGSSQAFAAHRPHLANEADLAALAEARAQRPDGPDSFVYVSGEIGIGAALVLDGRVFGGRHGWAGELGHTLVADGRQLEQVAGQDAMLRAAGLDRQAGVAPLADALRHGEPAAHAAVTAAAAALGAALANVVNTVDVPDVVLGGTYARLAEHLAAPVADALRTHVLAAPWAPPTVRVARAGEIPALTGAALAVLDRVVADPADWLPA</sequence>
<dbReference type="SUPFAM" id="SSF53067">
    <property type="entry name" value="Actin-like ATPase domain"/>
    <property type="match status" value="1"/>
</dbReference>
<dbReference type="KEGG" id="cga:Celgi_0379"/>
<evidence type="ECO:0000259" key="2">
    <source>
        <dbReference type="Pfam" id="PF09339"/>
    </source>
</evidence>
<dbReference type="HOGENOM" id="CLU_036604_13_2_11"/>
<keyword evidence="4" id="KW-1185">Reference proteome</keyword>
<dbReference type="Pfam" id="PF00480">
    <property type="entry name" value="ROK"/>
    <property type="match status" value="1"/>
</dbReference>
<dbReference type="InterPro" id="IPR043129">
    <property type="entry name" value="ATPase_NBD"/>
</dbReference>
<dbReference type="PANTHER" id="PTHR18964:SF149">
    <property type="entry name" value="BIFUNCTIONAL UDP-N-ACETYLGLUCOSAMINE 2-EPIMERASE_N-ACETYLMANNOSAMINE KINASE"/>
    <property type="match status" value="1"/>
</dbReference>
<evidence type="ECO:0000313" key="4">
    <source>
        <dbReference type="Proteomes" id="UP000000485"/>
    </source>
</evidence>
<dbReference type="GO" id="GO:0006355">
    <property type="term" value="P:regulation of DNA-templated transcription"/>
    <property type="evidence" value="ECO:0007669"/>
    <property type="project" value="InterPro"/>
</dbReference>
<protein>
    <submittedName>
        <fullName evidence="3">ROK family protein</fullName>
    </submittedName>
</protein>
<dbReference type="AlphaFoldDB" id="F8A4T5"/>
<dbReference type="InterPro" id="IPR000600">
    <property type="entry name" value="ROK"/>
</dbReference>
<dbReference type="EMBL" id="CP002665">
    <property type="protein sequence ID" value="AEI10901.1"/>
    <property type="molecule type" value="Genomic_DNA"/>
</dbReference>
<dbReference type="SUPFAM" id="SSF46785">
    <property type="entry name" value="Winged helix' DNA-binding domain"/>
    <property type="match status" value="1"/>
</dbReference>
<dbReference type="Gene3D" id="3.30.420.40">
    <property type="match status" value="2"/>
</dbReference>
<dbReference type="eggNOG" id="COG1940">
    <property type="taxonomic scope" value="Bacteria"/>
</dbReference>
<dbReference type="Gene3D" id="1.10.10.10">
    <property type="entry name" value="Winged helix-like DNA-binding domain superfamily/Winged helix DNA-binding domain"/>
    <property type="match status" value="1"/>
</dbReference>
<reference evidence="4" key="1">
    <citation type="submission" date="2011-04" db="EMBL/GenBank/DDBJ databases">
        <title>Complete sequence of Cellvibrio gilvus ATCC 13127.</title>
        <authorList>
            <person name="Lucas S."/>
            <person name="Han J."/>
            <person name="Lapidus A."/>
            <person name="Cheng J.-F."/>
            <person name="Goodwin L."/>
            <person name="Pitluck S."/>
            <person name="Peters L."/>
            <person name="Munk A."/>
            <person name="Detter J.C."/>
            <person name="Han C."/>
            <person name="Tapia R."/>
            <person name="Land M."/>
            <person name="Hauser L."/>
            <person name="Kyrpides N."/>
            <person name="Ivanova N."/>
            <person name="Ovchinnikova G."/>
            <person name="Pagani I."/>
            <person name="Mead D."/>
            <person name="Brumm P."/>
            <person name="Woyke T."/>
        </authorList>
    </citation>
    <scope>NUCLEOTIDE SEQUENCE [LARGE SCALE GENOMIC DNA]</scope>
    <source>
        <strain evidence="4">ATCC 13127 / NRRL B-14078</strain>
    </source>
</reference>
<evidence type="ECO:0000313" key="3">
    <source>
        <dbReference type="EMBL" id="AEI10901.1"/>
    </source>
</evidence>
<dbReference type="STRING" id="593907.Celgi_0379"/>
<comment type="similarity">
    <text evidence="1">Belongs to the ROK (NagC/XylR) family.</text>
</comment>
<evidence type="ECO:0000256" key="1">
    <source>
        <dbReference type="ARBA" id="ARBA00006479"/>
    </source>
</evidence>
<dbReference type="OrthoDB" id="5174513at2"/>
<dbReference type="InterPro" id="IPR036388">
    <property type="entry name" value="WH-like_DNA-bd_sf"/>
</dbReference>
<dbReference type="InterPro" id="IPR005471">
    <property type="entry name" value="Tscrpt_reg_IclR_N"/>
</dbReference>
<dbReference type="PANTHER" id="PTHR18964">
    <property type="entry name" value="ROK (REPRESSOR, ORF, KINASE) FAMILY"/>
    <property type="match status" value="1"/>
</dbReference>
<accession>F8A4T5</accession>
<organism evidence="3 4">
    <name type="scientific">Cellulomonas gilvus (strain ATCC 13127 / NRRL B-14078)</name>
    <name type="common">Cellvibrio gilvus</name>
    <dbReference type="NCBI Taxonomy" id="593907"/>
    <lineage>
        <taxon>Bacteria</taxon>
        <taxon>Bacillati</taxon>
        <taxon>Actinomycetota</taxon>
        <taxon>Actinomycetes</taxon>
        <taxon>Micrococcales</taxon>
        <taxon>Cellulomonadaceae</taxon>
        <taxon>Cellulomonas</taxon>
    </lineage>
</organism>
<proteinExistence type="inferred from homology"/>
<dbReference type="InterPro" id="IPR036390">
    <property type="entry name" value="WH_DNA-bd_sf"/>
</dbReference>
<dbReference type="RefSeq" id="WP_013882426.1">
    <property type="nucleotide sequence ID" value="NC_015671.1"/>
</dbReference>